<dbReference type="NCBIfam" id="TIGR00208">
    <property type="entry name" value="fliS"/>
    <property type="match status" value="1"/>
</dbReference>
<keyword evidence="6" id="KW-0282">Flagellum</keyword>
<evidence type="ECO:0000256" key="2">
    <source>
        <dbReference type="ARBA" id="ARBA00008787"/>
    </source>
</evidence>
<keyword evidence="6" id="KW-0966">Cell projection</keyword>
<dbReference type="InterPro" id="IPR036584">
    <property type="entry name" value="FliS_sf"/>
</dbReference>
<dbReference type="GO" id="GO:0005829">
    <property type="term" value="C:cytosol"/>
    <property type="evidence" value="ECO:0007669"/>
    <property type="project" value="UniProtKB-SubCell"/>
</dbReference>
<evidence type="ECO:0000313" key="7">
    <source>
        <dbReference type="Proteomes" id="UP000184082"/>
    </source>
</evidence>
<comment type="subcellular location">
    <subcellularLocation>
        <location evidence="1">Cytoplasm</location>
        <location evidence="1">Cytosol</location>
    </subcellularLocation>
</comment>
<keyword evidence="4" id="KW-1005">Bacterial flagellum biogenesis</keyword>
<comment type="similarity">
    <text evidence="2">Belongs to the FliS family.</text>
</comment>
<dbReference type="Proteomes" id="UP000184082">
    <property type="component" value="Unassembled WGS sequence"/>
</dbReference>
<dbReference type="GO" id="GO:0044780">
    <property type="term" value="P:bacterial-type flagellum assembly"/>
    <property type="evidence" value="ECO:0007669"/>
    <property type="project" value="InterPro"/>
</dbReference>
<organism evidence="6 7">
    <name type="scientific">Caminicella sporogenes DSM 14501</name>
    <dbReference type="NCBI Taxonomy" id="1121266"/>
    <lineage>
        <taxon>Bacteria</taxon>
        <taxon>Bacillati</taxon>
        <taxon>Bacillota</taxon>
        <taxon>Clostridia</taxon>
        <taxon>Peptostreptococcales</taxon>
        <taxon>Caminicellaceae</taxon>
        <taxon>Caminicella</taxon>
    </lineage>
</organism>
<gene>
    <name evidence="6" type="ORF">SAMN02745883_01379</name>
</gene>
<accession>A0A1M6Q3W8</accession>
<dbReference type="InterPro" id="IPR003713">
    <property type="entry name" value="FliS"/>
</dbReference>
<evidence type="ECO:0000256" key="4">
    <source>
        <dbReference type="ARBA" id="ARBA00022795"/>
    </source>
</evidence>
<keyword evidence="5" id="KW-0143">Chaperone</keyword>
<dbReference type="CDD" id="cd16098">
    <property type="entry name" value="FliS"/>
    <property type="match status" value="1"/>
</dbReference>
<dbReference type="EMBL" id="FRAJ01000010">
    <property type="protein sequence ID" value="SHK14833.1"/>
    <property type="molecule type" value="Genomic_DNA"/>
</dbReference>
<evidence type="ECO:0000256" key="3">
    <source>
        <dbReference type="ARBA" id="ARBA00022490"/>
    </source>
</evidence>
<proteinExistence type="inferred from homology"/>
<evidence type="ECO:0000256" key="5">
    <source>
        <dbReference type="ARBA" id="ARBA00023186"/>
    </source>
</evidence>
<dbReference type="Pfam" id="PF02561">
    <property type="entry name" value="FliS"/>
    <property type="match status" value="1"/>
</dbReference>
<dbReference type="AlphaFoldDB" id="A0A1M6Q3W8"/>
<dbReference type="PANTHER" id="PTHR34773">
    <property type="entry name" value="FLAGELLAR SECRETION CHAPERONE FLIS"/>
    <property type="match status" value="1"/>
</dbReference>
<dbReference type="RefSeq" id="WP_094756778.1">
    <property type="nucleotide sequence ID" value="NZ_FRAJ01000010.1"/>
</dbReference>
<evidence type="ECO:0000256" key="1">
    <source>
        <dbReference type="ARBA" id="ARBA00004514"/>
    </source>
</evidence>
<name>A0A1M6Q3W8_9FIRM</name>
<dbReference type="SUPFAM" id="SSF101116">
    <property type="entry name" value="Flagellar export chaperone FliS"/>
    <property type="match status" value="1"/>
</dbReference>
<keyword evidence="7" id="KW-1185">Reference proteome</keyword>
<protein>
    <submittedName>
        <fullName evidence="6">Flagellar protein FliS</fullName>
    </submittedName>
</protein>
<evidence type="ECO:0000313" key="6">
    <source>
        <dbReference type="EMBL" id="SHK14833.1"/>
    </source>
</evidence>
<dbReference type="STRING" id="1121266.SAMN02745883_01379"/>
<keyword evidence="3" id="KW-0963">Cytoplasm</keyword>
<dbReference type="PANTHER" id="PTHR34773:SF1">
    <property type="entry name" value="FLAGELLAR SECRETION CHAPERONE FLIS"/>
    <property type="match status" value="1"/>
</dbReference>
<keyword evidence="6" id="KW-0969">Cilium</keyword>
<dbReference type="Gene3D" id="1.20.120.340">
    <property type="entry name" value="Flagellar protein FliS"/>
    <property type="match status" value="1"/>
</dbReference>
<dbReference type="GO" id="GO:0071973">
    <property type="term" value="P:bacterial-type flagellum-dependent cell motility"/>
    <property type="evidence" value="ECO:0007669"/>
    <property type="project" value="TreeGrafter"/>
</dbReference>
<reference evidence="6 7" key="1">
    <citation type="submission" date="2016-11" db="EMBL/GenBank/DDBJ databases">
        <authorList>
            <person name="Jaros S."/>
            <person name="Januszkiewicz K."/>
            <person name="Wedrychowicz H."/>
        </authorList>
    </citation>
    <scope>NUCLEOTIDE SEQUENCE [LARGE SCALE GENOMIC DNA]</scope>
    <source>
        <strain evidence="6 7">DSM 14501</strain>
    </source>
</reference>
<sequence>MSINNPYNYSLPNNFVIKNKFENKQDVSQLNTANVKKSNNKFDQYKEQAIMTAPPEELTYMLYDGIVKFLKKAKIYMEQKDFEGINDSLKRAQDIITELNITLNMDYEISKNLRSLYDFMLRRLIDANIKKESSIVDEVLDLAVDLRDTWKEAVKLAKKES</sequence>